<keyword evidence="1 10" id="KW-0813">Transport</keyword>
<keyword evidence="5 10" id="KW-0812">Transmembrane</keyword>
<keyword evidence="7 10" id="KW-0249">Electron transport</keyword>
<feature type="transmembrane region" description="Helical" evidence="10">
    <location>
        <begin position="46"/>
        <end position="64"/>
    </location>
</feature>
<dbReference type="InterPro" id="IPR004338">
    <property type="entry name" value="NqrB/RnfD"/>
</dbReference>
<dbReference type="AlphaFoldDB" id="A0A1F2WM35"/>
<evidence type="ECO:0000256" key="5">
    <source>
        <dbReference type="ARBA" id="ARBA00022692"/>
    </source>
</evidence>
<dbReference type="InterPro" id="IPR011303">
    <property type="entry name" value="RnfD_bac"/>
</dbReference>
<dbReference type="GO" id="GO:0005886">
    <property type="term" value="C:plasma membrane"/>
    <property type="evidence" value="ECO:0007669"/>
    <property type="project" value="UniProtKB-SubCell"/>
</dbReference>
<dbReference type="EMBL" id="MELK01000029">
    <property type="protein sequence ID" value="OFW57909.1"/>
    <property type="molecule type" value="Genomic_DNA"/>
</dbReference>
<accession>A0A1F2WM35</accession>
<dbReference type="Proteomes" id="UP000177876">
    <property type="component" value="Unassembled WGS sequence"/>
</dbReference>
<dbReference type="Pfam" id="PF03116">
    <property type="entry name" value="NQR2_RnfD_RnfE"/>
    <property type="match status" value="1"/>
</dbReference>
<comment type="function">
    <text evidence="10">Part of a membrane-bound complex that couples electron transfer with translocation of ions across the membrane.</text>
</comment>
<comment type="caution">
    <text evidence="11">The sequence shown here is derived from an EMBL/GenBank/DDBJ whole genome shotgun (WGS) entry which is preliminary data.</text>
</comment>
<keyword evidence="4 10" id="KW-0288">FMN</keyword>
<evidence type="ECO:0000256" key="7">
    <source>
        <dbReference type="ARBA" id="ARBA00022982"/>
    </source>
</evidence>
<comment type="caution">
    <text evidence="10">Lacks conserved residue(s) required for the propagation of feature annotation.</text>
</comment>
<dbReference type="PANTHER" id="PTHR30578">
    <property type="entry name" value="ELECTRON TRANSPORT COMPLEX PROTEIN RNFD"/>
    <property type="match status" value="1"/>
</dbReference>
<dbReference type="EC" id="7.-.-.-" evidence="10"/>
<keyword evidence="9 10" id="KW-0472">Membrane</keyword>
<feature type="transmembrane region" description="Helical" evidence="10">
    <location>
        <begin position="205"/>
        <end position="227"/>
    </location>
</feature>
<dbReference type="NCBIfam" id="TIGR01946">
    <property type="entry name" value="rnfD"/>
    <property type="match status" value="1"/>
</dbReference>
<feature type="transmembrane region" description="Helical" evidence="10">
    <location>
        <begin position="234"/>
        <end position="250"/>
    </location>
</feature>
<dbReference type="GO" id="GO:0055085">
    <property type="term" value="P:transmembrane transport"/>
    <property type="evidence" value="ECO:0007669"/>
    <property type="project" value="InterPro"/>
</dbReference>
<gene>
    <name evidence="10" type="primary">rnfD</name>
    <name evidence="11" type="ORF">A2Y75_11780</name>
</gene>
<evidence type="ECO:0000256" key="4">
    <source>
        <dbReference type="ARBA" id="ARBA00022643"/>
    </source>
</evidence>
<feature type="transmembrane region" description="Helical" evidence="10">
    <location>
        <begin position="22"/>
        <end position="40"/>
    </location>
</feature>
<organism evidence="11 12">
    <name type="scientific">Candidatus Solincola sediminis</name>
    <dbReference type="NCBI Taxonomy" id="1797199"/>
    <lineage>
        <taxon>Bacteria</taxon>
        <taxon>Bacillati</taxon>
        <taxon>Actinomycetota</taxon>
        <taxon>Candidatus Geothermincolia</taxon>
        <taxon>Candidatus Geothermincolales</taxon>
        <taxon>Candidatus Geothermincolaceae</taxon>
        <taxon>Candidatus Solincola</taxon>
    </lineage>
</organism>
<evidence type="ECO:0000256" key="6">
    <source>
        <dbReference type="ARBA" id="ARBA00022967"/>
    </source>
</evidence>
<dbReference type="PANTHER" id="PTHR30578:SF0">
    <property type="entry name" value="ION-TRANSLOCATING OXIDOREDUCTASE COMPLEX SUBUNIT D"/>
    <property type="match status" value="1"/>
</dbReference>
<comment type="similarity">
    <text evidence="10">Belongs to the NqrB/RnfD family.</text>
</comment>
<protein>
    <recommendedName>
        <fullName evidence="10">Ion-translocating oxidoreductase complex subunit D</fullName>
        <ecNumber evidence="10">7.-.-.-</ecNumber>
    </recommendedName>
    <alternativeName>
        <fullName evidence="10">Rnf electron transport complex subunit D</fullName>
    </alternativeName>
</protein>
<keyword evidence="2 10" id="KW-0597">Phosphoprotein</keyword>
<evidence type="ECO:0000256" key="8">
    <source>
        <dbReference type="ARBA" id="ARBA00022989"/>
    </source>
</evidence>
<keyword evidence="6 10" id="KW-1278">Translocase</keyword>
<name>A0A1F2WM35_9ACTN</name>
<feature type="modified residue" description="FMN phosphoryl threonine" evidence="10">
    <location>
        <position position="171"/>
    </location>
</feature>
<keyword evidence="10" id="KW-1003">Cell membrane</keyword>
<comment type="subunit">
    <text evidence="10">The complex is composed of six subunits: RnfA, RnfB, RnfC, RnfD, RnfE and RnfG.</text>
</comment>
<evidence type="ECO:0000256" key="2">
    <source>
        <dbReference type="ARBA" id="ARBA00022553"/>
    </source>
</evidence>
<keyword evidence="8 10" id="KW-1133">Transmembrane helix</keyword>
<evidence type="ECO:0000313" key="12">
    <source>
        <dbReference type="Proteomes" id="UP000177876"/>
    </source>
</evidence>
<dbReference type="STRING" id="1797197.A2Y75_11780"/>
<dbReference type="HAMAP" id="MF_00462">
    <property type="entry name" value="RsxD_RnfD"/>
    <property type="match status" value="1"/>
</dbReference>
<evidence type="ECO:0000256" key="10">
    <source>
        <dbReference type="HAMAP-Rule" id="MF_00462"/>
    </source>
</evidence>
<evidence type="ECO:0000256" key="3">
    <source>
        <dbReference type="ARBA" id="ARBA00022630"/>
    </source>
</evidence>
<dbReference type="GO" id="GO:0022900">
    <property type="term" value="P:electron transport chain"/>
    <property type="evidence" value="ECO:0007669"/>
    <property type="project" value="UniProtKB-UniRule"/>
</dbReference>
<proteinExistence type="inferred from homology"/>
<evidence type="ECO:0000256" key="1">
    <source>
        <dbReference type="ARBA" id="ARBA00022448"/>
    </source>
</evidence>
<comment type="cofactor">
    <cofactor evidence="10">
        <name>FMN</name>
        <dbReference type="ChEBI" id="CHEBI:58210"/>
    </cofactor>
</comment>
<evidence type="ECO:0000256" key="9">
    <source>
        <dbReference type="ARBA" id="ARBA00023136"/>
    </source>
</evidence>
<evidence type="ECO:0000313" key="11">
    <source>
        <dbReference type="EMBL" id="OFW57909.1"/>
    </source>
</evidence>
<keyword evidence="3 10" id="KW-0285">Flavoprotein</keyword>
<feature type="transmembrane region" description="Helical" evidence="10">
    <location>
        <begin position="71"/>
        <end position="89"/>
    </location>
</feature>
<reference evidence="11 12" key="1">
    <citation type="journal article" date="2016" name="Nat. Commun.">
        <title>Thousands of microbial genomes shed light on interconnected biogeochemical processes in an aquifer system.</title>
        <authorList>
            <person name="Anantharaman K."/>
            <person name="Brown C.T."/>
            <person name="Hug L.A."/>
            <person name="Sharon I."/>
            <person name="Castelle C.J."/>
            <person name="Probst A.J."/>
            <person name="Thomas B.C."/>
            <person name="Singh A."/>
            <person name="Wilkins M.J."/>
            <person name="Karaoz U."/>
            <person name="Brodie E.L."/>
            <person name="Williams K.H."/>
            <person name="Hubbard S.S."/>
            <person name="Banfield J.F."/>
        </authorList>
    </citation>
    <scope>NUCLEOTIDE SEQUENCE [LARGE SCALE GENOMIC DNA]</scope>
</reference>
<feature type="transmembrane region" description="Helical" evidence="10">
    <location>
        <begin position="256"/>
        <end position="274"/>
    </location>
</feature>
<sequence>MENKLIVSTSPHIRDAINTRKIMLQVIFALTPLTIFSLVIHGLAALSVLVSCIGGALLGELIMVRARRRQLTLDDFSALLTGLLLALTMPPLLPWWIALVAGLVATILGKQMFGGIGHNMFNPALVGRAVVFVSWPGYFAAGYAKSAAISLTNTAPYKSIQGAVDVVNGATPLAAMKLVYNPAGSVTGIPQGLFGSNYYRPLLLANPWGCIGEVSALLLILGGIYLIATRVIDWRIPVGYIGSLAVLTAFTGRDPLFFTLAGGLLIGAFFMATDYTTSPMSRRGKLVYAFGLGVTTWLLRLSSNNPEGVMFSILFMNALVPLIDRYVLPQPFSKPLTAEGDKEAEEAIPA</sequence>
<comment type="subcellular location">
    <subcellularLocation>
        <location evidence="10">Cell membrane</location>
        <topology evidence="10">Multi-pass membrane protein</topology>
    </subcellularLocation>
</comment>